<sequence>MDSPTTLSRRWPLIRIELAGERQAWRNGKAVRSRKPDVPQDQPPPVTEADQVMEADDWATLWSTSRLVEIRADQMMGADDWATLWREDVAAR</sequence>
<evidence type="ECO:0000313" key="3">
    <source>
        <dbReference type="Proteomes" id="UP001152622"/>
    </source>
</evidence>
<organism evidence="2 3">
    <name type="scientific">Synaphobranchus kaupii</name>
    <name type="common">Kaup's arrowtooth eel</name>
    <dbReference type="NCBI Taxonomy" id="118154"/>
    <lineage>
        <taxon>Eukaryota</taxon>
        <taxon>Metazoa</taxon>
        <taxon>Chordata</taxon>
        <taxon>Craniata</taxon>
        <taxon>Vertebrata</taxon>
        <taxon>Euteleostomi</taxon>
        <taxon>Actinopterygii</taxon>
        <taxon>Neopterygii</taxon>
        <taxon>Teleostei</taxon>
        <taxon>Anguilliformes</taxon>
        <taxon>Synaphobranchidae</taxon>
        <taxon>Synaphobranchus</taxon>
    </lineage>
</organism>
<comment type="caution">
    <text evidence="2">The sequence shown here is derived from an EMBL/GenBank/DDBJ whole genome shotgun (WGS) entry which is preliminary data.</text>
</comment>
<reference evidence="2" key="1">
    <citation type="journal article" date="2023" name="Science">
        <title>Genome structures resolve the early diversification of teleost fishes.</title>
        <authorList>
            <person name="Parey E."/>
            <person name="Louis A."/>
            <person name="Montfort J."/>
            <person name="Bouchez O."/>
            <person name="Roques C."/>
            <person name="Iampietro C."/>
            <person name="Lluch J."/>
            <person name="Castinel A."/>
            <person name="Donnadieu C."/>
            <person name="Desvignes T."/>
            <person name="Floi Bucao C."/>
            <person name="Jouanno E."/>
            <person name="Wen M."/>
            <person name="Mejri S."/>
            <person name="Dirks R."/>
            <person name="Jansen H."/>
            <person name="Henkel C."/>
            <person name="Chen W.J."/>
            <person name="Zahm M."/>
            <person name="Cabau C."/>
            <person name="Klopp C."/>
            <person name="Thompson A.W."/>
            <person name="Robinson-Rechavi M."/>
            <person name="Braasch I."/>
            <person name="Lecointre G."/>
            <person name="Bobe J."/>
            <person name="Postlethwait J.H."/>
            <person name="Berthelot C."/>
            <person name="Roest Crollius H."/>
            <person name="Guiguen Y."/>
        </authorList>
    </citation>
    <scope>NUCLEOTIDE SEQUENCE</scope>
    <source>
        <strain evidence="2">WJC10195</strain>
    </source>
</reference>
<evidence type="ECO:0000313" key="2">
    <source>
        <dbReference type="EMBL" id="KAJ8349629.1"/>
    </source>
</evidence>
<feature type="region of interest" description="Disordered" evidence="1">
    <location>
        <begin position="26"/>
        <end position="48"/>
    </location>
</feature>
<proteinExistence type="predicted"/>
<evidence type="ECO:0000256" key="1">
    <source>
        <dbReference type="SAM" id="MobiDB-lite"/>
    </source>
</evidence>
<dbReference type="EMBL" id="JAINUF010000009">
    <property type="protein sequence ID" value="KAJ8349629.1"/>
    <property type="molecule type" value="Genomic_DNA"/>
</dbReference>
<dbReference type="Proteomes" id="UP001152622">
    <property type="component" value="Chromosome 9"/>
</dbReference>
<gene>
    <name evidence="2" type="ORF">SKAU_G00247590</name>
</gene>
<keyword evidence="3" id="KW-1185">Reference proteome</keyword>
<dbReference type="AlphaFoldDB" id="A0A9Q1F258"/>
<protein>
    <submittedName>
        <fullName evidence="2">Uncharacterized protein</fullName>
    </submittedName>
</protein>
<accession>A0A9Q1F258</accession>
<name>A0A9Q1F258_SYNKA</name>